<sequence length="65" mass="7569">LGIHRVRLVATSQPRNCFNVHFTVMAVRAFLLCWAVLAMLTYLCMLLAVRWPRRRLTARSCHSLK</sequence>
<evidence type="ECO:0000256" key="1">
    <source>
        <dbReference type="SAM" id="Phobius"/>
    </source>
</evidence>
<keyword evidence="1" id="KW-0472">Membrane</keyword>
<comment type="caution">
    <text evidence="2">The sequence shown here is derived from an EMBL/GenBank/DDBJ whole genome shotgun (WGS) entry which is preliminary data.</text>
</comment>
<dbReference type="Proteomes" id="UP000664477">
    <property type="component" value="Unassembled WGS sequence"/>
</dbReference>
<gene>
    <name evidence="2" type="ORF">J4727_10295</name>
</gene>
<name>A0A939SQS5_PRORE</name>
<evidence type="ECO:0000313" key="2">
    <source>
        <dbReference type="EMBL" id="MBO1916210.1"/>
    </source>
</evidence>
<organism evidence="2 3">
    <name type="scientific">Providencia rettgeri</name>
    <dbReference type="NCBI Taxonomy" id="587"/>
    <lineage>
        <taxon>Bacteria</taxon>
        <taxon>Pseudomonadati</taxon>
        <taxon>Pseudomonadota</taxon>
        <taxon>Gammaproteobacteria</taxon>
        <taxon>Enterobacterales</taxon>
        <taxon>Morganellaceae</taxon>
        <taxon>Providencia</taxon>
    </lineage>
</organism>
<accession>A0A939SQS5</accession>
<proteinExistence type="predicted"/>
<feature type="non-terminal residue" evidence="2">
    <location>
        <position position="1"/>
    </location>
</feature>
<dbReference type="EMBL" id="JAGETQ010000046">
    <property type="protein sequence ID" value="MBO1916210.1"/>
    <property type="molecule type" value="Genomic_DNA"/>
</dbReference>
<protein>
    <submittedName>
        <fullName evidence="2">Uncharacterized protein</fullName>
    </submittedName>
</protein>
<evidence type="ECO:0000313" key="3">
    <source>
        <dbReference type="Proteomes" id="UP000664477"/>
    </source>
</evidence>
<feature type="transmembrane region" description="Helical" evidence="1">
    <location>
        <begin position="29"/>
        <end position="49"/>
    </location>
</feature>
<keyword evidence="1" id="KW-1133">Transmembrane helix</keyword>
<reference evidence="2" key="1">
    <citation type="submission" date="2021-03" db="EMBL/GenBank/DDBJ databases">
        <title>Molecular epidemiology and mechanisms of colistin and carbapenem resistance in Enterobacteriaceae from clinical isolates, the environment and porcine samples in Pretoria, South Africa.</title>
        <authorList>
            <person name="Bogoshi D."/>
            <person name="Mbelle N.M."/>
            <person name="Naidoo V."/>
            <person name="Osei Sekyere J."/>
        </authorList>
    </citation>
    <scope>NUCLEOTIDE SEQUENCE</scope>
    <source>
        <strain evidence="2">C052</strain>
    </source>
</reference>
<dbReference type="AlphaFoldDB" id="A0A939SQS5"/>
<keyword evidence="1" id="KW-0812">Transmembrane</keyword>